<name>A0ACB7XX02_9ERIC</name>
<keyword evidence="2" id="KW-1185">Reference proteome</keyword>
<protein>
    <submittedName>
        <fullName evidence="1">Uncharacterized protein</fullName>
    </submittedName>
</protein>
<organism evidence="1 2">
    <name type="scientific">Vaccinium darrowii</name>
    <dbReference type="NCBI Taxonomy" id="229202"/>
    <lineage>
        <taxon>Eukaryota</taxon>
        <taxon>Viridiplantae</taxon>
        <taxon>Streptophyta</taxon>
        <taxon>Embryophyta</taxon>
        <taxon>Tracheophyta</taxon>
        <taxon>Spermatophyta</taxon>
        <taxon>Magnoliopsida</taxon>
        <taxon>eudicotyledons</taxon>
        <taxon>Gunneridae</taxon>
        <taxon>Pentapetalae</taxon>
        <taxon>asterids</taxon>
        <taxon>Ericales</taxon>
        <taxon>Ericaceae</taxon>
        <taxon>Vaccinioideae</taxon>
        <taxon>Vaccinieae</taxon>
        <taxon>Vaccinium</taxon>
    </lineage>
</organism>
<sequence>MTAAVVTKKDGGERMTMEFILPSKYKAAKEAPRPVDERVVMREESSHHSYEAEVDEDGEEYDEGDDDVDFLESERMKIKKNEGMELENIADNHSRGDTEAPLASNNSGAVNDQILIIKPIREIREKKLLHNQALDLLKFLCKEAIDPFKYFKADRNFRLPLERATSMGIHEIVEEILRVYPYAIYLENDKKQSIFQQAIVFRQEKVFNLIYQHRESWAMVLSKGDNFNNNALHLVGYVAHPEQLYRRAGAALQMQRELQWFKEVETLVLPKNREERNMDDKTPAQVFSDAHKELLEKGEKWMKDNASSCTIVASLIATVVFAAAITVPGGNKPDGPPNFDQQPAFLIFGIFNALALFSSIASVVLFLSILTSHYAEEDFLATLPKRLIIGLICLFLSLLFMMTAFGAILYLVFGKNKGWVLIPAGVLGCLPVTLFCALQFPLLKDMIKSTYGSDQSLQSQSFKNIFNDILWFFVKFLPVRTSVRALNKSIVLVAEIDNPDATTPSGSSLHYKEAKFNPYFLL</sequence>
<comment type="caution">
    <text evidence="1">The sequence shown here is derived from an EMBL/GenBank/DDBJ whole genome shotgun (WGS) entry which is preliminary data.</text>
</comment>
<proteinExistence type="predicted"/>
<evidence type="ECO:0000313" key="1">
    <source>
        <dbReference type="EMBL" id="KAH7845742.1"/>
    </source>
</evidence>
<evidence type="ECO:0000313" key="2">
    <source>
        <dbReference type="Proteomes" id="UP000828048"/>
    </source>
</evidence>
<dbReference type="Proteomes" id="UP000828048">
    <property type="component" value="Chromosome 5"/>
</dbReference>
<gene>
    <name evidence="1" type="ORF">Vadar_005490</name>
</gene>
<dbReference type="EMBL" id="CM037155">
    <property type="protein sequence ID" value="KAH7845742.1"/>
    <property type="molecule type" value="Genomic_DNA"/>
</dbReference>
<accession>A0ACB7XX02</accession>
<reference evidence="1 2" key="1">
    <citation type="journal article" date="2021" name="Hortic Res">
        <title>High-quality reference genome and annotation aids understanding of berry development for evergreen blueberry (Vaccinium darrowii).</title>
        <authorList>
            <person name="Yu J."/>
            <person name="Hulse-Kemp A.M."/>
            <person name="Babiker E."/>
            <person name="Staton M."/>
        </authorList>
    </citation>
    <scope>NUCLEOTIDE SEQUENCE [LARGE SCALE GENOMIC DNA]</scope>
    <source>
        <strain evidence="2">cv. NJ 8807/NJ 8810</strain>
        <tissue evidence="1">Young leaf</tissue>
    </source>
</reference>